<dbReference type="OMA" id="RRVWLHF"/>
<dbReference type="STRING" id="56857.A0A200Q9H3"/>
<reference evidence="1 2" key="1">
    <citation type="journal article" date="2017" name="Mol. Plant">
        <title>The Genome of Medicinal Plant Macleaya cordata Provides New Insights into Benzylisoquinoline Alkaloids Metabolism.</title>
        <authorList>
            <person name="Liu X."/>
            <person name="Liu Y."/>
            <person name="Huang P."/>
            <person name="Ma Y."/>
            <person name="Qing Z."/>
            <person name="Tang Q."/>
            <person name="Cao H."/>
            <person name="Cheng P."/>
            <person name="Zheng Y."/>
            <person name="Yuan Z."/>
            <person name="Zhou Y."/>
            <person name="Liu J."/>
            <person name="Tang Z."/>
            <person name="Zhuo Y."/>
            <person name="Zhang Y."/>
            <person name="Yu L."/>
            <person name="Huang J."/>
            <person name="Yang P."/>
            <person name="Peng Q."/>
            <person name="Zhang J."/>
            <person name="Jiang W."/>
            <person name="Zhang Z."/>
            <person name="Lin K."/>
            <person name="Ro D.K."/>
            <person name="Chen X."/>
            <person name="Xiong X."/>
            <person name="Shang Y."/>
            <person name="Huang S."/>
            <person name="Zeng J."/>
        </authorList>
    </citation>
    <scope>NUCLEOTIDE SEQUENCE [LARGE SCALE GENOMIC DNA]</scope>
    <source>
        <strain evidence="2">cv. BLH2017</strain>
        <tissue evidence="1">Root</tissue>
    </source>
</reference>
<dbReference type="AlphaFoldDB" id="A0A200Q9H3"/>
<organism evidence="1 2">
    <name type="scientific">Macleaya cordata</name>
    <name type="common">Five-seeded plume-poppy</name>
    <name type="synonym">Bocconia cordata</name>
    <dbReference type="NCBI Taxonomy" id="56857"/>
    <lineage>
        <taxon>Eukaryota</taxon>
        <taxon>Viridiplantae</taxon>
        <taxon>Streptophyta</taxon>
        <taxon>Embryophyta</taxon>
        <taxon>Tracheophyta</taxon>
        <taxon>Spermatophyta</taxon>
        <taxon>Magnoliopsida</taxon>
        <taxon>Ranunculales</taxon>
        <taxon>Papaveraceae</taxon>
        <taxon>Papaveroideae</taxon>
        <taxon>Macleaya</taxon>
    </lineage>
</organism>
<dbReference type="InParanoid" id="A0A200Q9H3"/>
<accession>A0A200Q9H3</accession>
<dbReference type="Proteomes" id="UP000195402">
    <property type="component" value="Unassembled WGS sequence"/>
</dbReference>
<gene>
    <name evidence="1" type="ORF">BVC80_1289g28</name>
</gene>
<dbReference type="PANTHER" id="PTHR34569:SF2">
    <property type="entry name" value="EXPRESSED PROTEIN"/>
    <property type="match status" value="1"/>
</dbReference>
<evidence type="ECO:0000313" key="1">
    <source>
        <dbReference type="EMBL" id="OVA07113.1"/>
    </source>
</evidence>
<dbReference type="FunCoup" id="A0A200Q9H3">
    <property type="interactions" value="41"/>
</dbReference>
<sequence>MGSNEVPSSLHRRNSIPSAMVPTKLDIPIKLQSSSFPITNGDRVSSLSAVDFELISLKSSQEYTSLKDLIPSSSPTTAVQSPTASGIQSCYEISIRNRLVKQAAWAYLQPMSSSPNSSGNSFRRMWVRFSSECIRNPVNACLRFINRRIIPTISQALNRILGAIWVWKRNRGQQ</sequence>
<comment type="caution">
    <text evidence="1">The sequence shown here is derived from an EMBL/GenBank/DDBJ whole genome shotgun (WGS) entry which is preliminary data.</text>
</comment>
<protein>
    <submittedName>
        <fullName evidence="1">Uncharacterized protein</fullName>
    </submittedName>
</protein>
<dbReference type="OrthoDB" id="1700296at2759"/>
<dbReference type="PANTHER" id="PTHR34569">
    <property type="entry name" value="EXPRESSED PROTEIN"/>
    <property type="match status" value="1"/>
</dbReference>
<evidence type="ECO:0000313" key="2">
    <source>
        <dbReference type="Proteomes" id="UP000195402"/>
    </source>
</evidence>
<name>A0A200Q9H3_MACCD</name>
<proteinExistence type="predicted"/>
<dbReference type="EMBL" id="MVGT01002634">
    <property type="protein sequence ID" value="OVA07113.1"/>
    <property type="molecule type" value="Genomic_DNA"/>
</dbReference>
<keyword evidence="2" id="KW-1185">Reference proteome</keyword>